<comment type="similarity">
    <text evidence="1">Belongs to the aspartate-semialdehyde dehydrogenase family.</text>
</comment>
<dbReference type="Pfam" id="PF02774">
    <property type="entry name" value="Semialdhyde_dhC"/>
    <property type="match status" value="1"/>
</dbReference>
<dbReference type="SUPFAM" id="SSF51735">
    <property type="entry name" value="NAD(P)-binding Rossmann-fold domains"/>
    <property type="match status" value="1"/>
</dbReference>
<dbReference type="Gene3D" id="3.30.360.10">
    <property type="entry name" value="Dihydrodipicolinate Reductase, domain 2"/>
    <property type="match status" value="1"/>
</dbReference>
<dbReference type="PIRSF" id="PIRSF000148">
    <property type="entry name" value="ASA_dh"/>
    <property type="match status" value="1"/>
</dbReference>
<organism evidence="4 5">
    <name type="scientific">Candidatus Fimimonas merdipullorum</name>
    <dbReference type="NCBI Taxonomy" id="2840822"/>
    <lineage>
        <taxon>Bacteria</taxon>
        <taxon>Pseudomonadati</taxon>
        <taxon>Myxococcota</taxon>
        <taxon>Myxococcia</taxon>
        <taxon>Myxococcales</taxon>
        <taxon>Cystobacterineae</taxon>
        <taxon>Myxococcaceae</taxon>
        <taxon>Myxococcaceae incertae sedis</taxon>
        <taxon>Candidatus Fimimonas</taxon>
    </lineage>
</organism>
<dbReference type="InterPro" id="IPR012280">
    <property type="entry name" value="Semialdhyde_DH_dimer_dom"/>
</dbReference>
<feature type="active site" description="Proton acceptor" evidence="2">
    <location>
        <position position="226"/>
    </location>
</feature>
<dbReference type="Proteomes" id="UP000886852">
    <property type="component" value="Unassembled WGS sequence"/>
</dbReference>
<accession>A0A9D1MXE3</accession>
<dbReference type="GO" id="GO:0046983">
    <property type="term" value="F:protein dimerization activity"/>
    <property type="evidence" value="ECO:0007669"/>
    <property type="project" value="InterPro"/>
</dbReference>
<evidence type="ECO:0000313" key="4">
    <source>
        <dbReference type="EMBL" id="HIU91170.1"/>
    </source>
</evidence>
<evidence type="ECO:0000256" key="1">
    <source>
        <dbReference type="ARBA" id="ARBA00010584"/>
    </source>
</evidence>
<dbReference type="PANTHER" id="PTHR46278:SF2">
    <property type="entry name" value="ASPARTATE-SEMIALDEHYDE DEHYDROGENASE"/>
    <property type="match status" value="1"/>
</dbReference>
<comment type="caution">
    <text evidence="4">The sequence shown here is derived from an EMBL/GenBank/DDBJ whole genome shotgun (WGS) entry which is preliminary data.</text>
</comment>
<reference evidence="4" key="1">
    <citation type="submission" date="2020-10" db="EMBL/GenBank/DDBJ databases">
        <authorList>
            <person name="Gilroy R."/>
        </authorList>
    </citation>
    <scope>NUCLEOTIDE SEQUENCE</scope>
    <source>
        <strain evidence="4">ChiHjej12B11-7776</strain>
    </source>
</reference>
<dbReference type="AlphaFoldDB" id="A0A9D1MXE3"/>
<feature type="active site" description="Acyl-thioester intermediate" evidence="2">
    <location>
        <position position="120"/>
    </location>
</feature>
<sequence length="313" mass="33837">MTVAVVGASGLTGSAFCDIVADKLPRLRLIGKSTVGTRVTLAGKTYVVEGEEALDKSCEYAMFFTDEQTSRRLVPKAALNGAVCIDNSCAFRMHRDVPLVVPKVNGGDVGRCKVIANPNCTAIQIAIALNCVKSLGIEEVTAVTFQAASGAGREGLADLRQKRGYGKLKAFAHPLCDNVIGQIGELLPDGTTTEEQKLRLELPKILHEKQLEVNSFCARVPVSVGHCAFVSVALSQSFDLDKVCDMFTGKDLLLYRQGLPQPLALRHTHVVGVGRLSKFRNRLNMFVVADNLLTGAAYNAFEILRIAMENNKC</sequence>
<dbReference type="SMART" id="SM00859">
    <property type="entry name" value="Semialdhyde_dh"/>
    <property type="match status" value="1"/>
</dbReference>
<dbReference type="Pfam" id="PF01118">
    <property type="entry name" value="Semialdhyde_dh"/>
    <property type="match status" value="1"/>
</dbReference>
<dbReference type="Gene3D" id="3.40.50.720">
    <property type="entry name" value="NAD(P)-binding Rossmann-like Domain"/>
    <property type="match status" value="1"/>
</dbReference>
<dbReference type="SUPFAM" id="SSF55347">
    <property type="entry name" value="Glyceraldehyde-3-phosphate dehydrogenase-like, C-terminal domain"/>
    <property type="match status" value="1"/>
</dbReference>
<dbReference type="InterPro" id="IPR036291">
    <property type="entry name" value="NAD(P)-bd_dom_sf"/>
</dbReference>
<evidence type="ECO:0000313" key="5">
    <source>
        <dbReference type="Proteomes" id="UP000886852"/>
    </source>
</evidence>
<evidence type="ECO:0000256" key="2">
    <source>
        <dbReference type="PIRSR" id="PIRSR000148-1"/>
    </source>
</evidence>
<protein>
    <recommendedName>
        <fullName evidence="3">Semialdehyde dehydrogenase NAD-binding domain-containing protein</fullName>
    </recommendedName>
</protein>
<feature type="domain" description="Semialdehyde dehydrogenase NAD-binding" evidence="3">
    <location>
        <begin position="2"/>
        <end position="112"/>
    </location>
</feature>
<proteinExistence type="inferred from homology"/>
<dbReference type="EMBL" id="DVOC01000067">
    <property type="protein sequence ID" value="HIU91170.1"/>
    <property type="molecule type" value="Genomic_DNA"/>
</dbReference>
<dbReference type="GO" id="GO:0008652">
    <property type="term" value="P:amino acid biosynthetic process"/>
    <property type="evidence" value="ECO:0007669"/>
    <property type="project" value="InterPro"/>
</dbReference>
<evidence type="ECO:0000259" key="3">
    <source>
        <dbReference type="SMART" id="SM00859"/>
    </source>
</evidence>
<gene>
    <name evidence="4" type="ORF">IAC72_04080</name>
</gene>
<dbReference type="PANTHER" id="PTHR46278">
    <property type="entry name" value="DEHYDROGENASE, PUTATIVE-RELATED"/>
    <property type="match status" value="1"/>
</dbReference>
<dbReference type="InterPro" id="IPR000534">
    <property type="entry name" value="Semialdehyde_DH_NAD-bd"/>
</dbReference>
<reference evidence="4" key="2">
    <citation type="journal article" date="2021" name="PeerJ">
        <title>Extensive microbial diversity within the chicken gut microbiome revealed by metagenomics and culture.</title>
        <authorList>
            <person name="Gilroy R."/>
            <person name="Ravi A."/>
            <person name="Getino M."/>
            <person name="Pursley I."/>
            <person name="Horton D.L."/>
            <person name="Alikhan N.F."/>
            <person name="Baker D."/>
            <person name="Gharbi K."/>
            <person name="Hall N."/>
            <person name="Watson M."/>
            <person name="Adriaenssens E.M."/>
            <person name="Foster-Nyarko E."/>
            <person name="Jarju S."/>
            <person name="Secka A."/>
            <person name="Antonio M."/>
            <person name="Oren A."/>
            <person name="Chaudhuri R.R."/>
            <person name="La Ragione R."/>
            <person name="Hildebrand F."/>
            <person name="Pallen M.J."/>
        </authorList>
    </citation>
    <scope>NUCLEOTIDE SEQUENCE</scope>
    <source>
        <strain evidence="4">ChiHjej12B11-7776</strain>
    </source>
</reference>
<dbReference type="GO" id="GO:0016620">
    <property type="term" value="F:oxidoreductase activity, acting on the aldehyde or oxo group of donors, NAD or NADP as acceptor"/>
    <property type="evidence" value="ECO:0007669"/>
    <property type="project" value="InterPro"/>
</dbReference>
<name>A0A9D1MXE3_9BACT</name>
<dbReference type="GO" id="GO:0051287">
    <property type="term" value="F:NAD binding"/>
    <property type="evidence" value="ECO:0007669"/>
    <property type="project" value="InterPro"/>
</dbReference>